<dbReference type="GO" id="GO:0006094">
    <property type="term" value="P:gluconeogenesis"/>
    <property type="evidence" value="ECO:0007669"/>
    <property type="project" value="TreeGrafter"/>
</dbReference>
<evidence type="ECO:0000256" key="3">
    <source>
        <dbReference type="ARBA" id="ARBA00022679"/>
    </source>
</evidence>
<organism evidence="8">
    <name type="scientific">marine sediment metagenome</name>
    <dbReference type="NCBI Taxonomy" id="412755"/>
    <lineage>
        <taxon>unclassified sequences</taxon>
        <taxon>metagenomes</taxon>
        <taxon>ecological metagenomes</taxon>
    </lineage>
</organism>
<feature type="transmembrane region" description="Helical" evidence="7">
    <location>
        <begin position="214"/>
        <end position="238"/>
    </location>
</feature>
<dbReference type="InterPro" id="IPR018666">
    <property type="entry name" value="DUF2125"/>
</dbReference>
<accession>A0A0F8ZWU8</accession>
<evidence type="ECO:0000256" key="4">
    <source>
        <dbReference type="ARBA" id="ARBA00022741"/>
    </source>
</evidence>
<dbReference type="InterPro" id="IPR036043">
    <property type="entry name" value="Phosphoglycerate_kinase_sf"/>
</dbReference>
<evidence type="ECO:0000313" key="8">
    <source>
        <dbReference type="EMBL" id="KKK64406.1"/>
    </source>
</evidence>
<comment type="caution">
    <text evidence="8">The sequence shown here is derived from an EMBL/GenBank/DDBJ whole genome shotgun (WGS) entry which is preliminary data.</text>
</comment>
<dbReference type="GO" id="GO:0043531">
    <property type="term" value="F:ADP binding"/>
    <property type="evidence" value="ECO:0007669"/>
    <property type="project" value="TreeGrafter"/>
</dbReference>
<dbReference type="PANTHER" id="PTHR11406">
    <property type="entry name" value="PHOSPHOGLYCERATE KINASE"/>
    <property type="match status" value="1"/>
</dbReference>
<dbReference type="Gene3D" id="3.40.50.1260">
    <property type="entry name" value="Phosphoglycerate kinase, N-terminal domain"/>
    <property type="match status" value="1"/>
</dbReference>
<evidence type="ECO:0000256" key="7">
    <source>
        <dbReference type="SAM" id="Phobius"/>
    </source>
</evidence>
<evidence type="ECO:0000256" key="6">
    <source>
        <dbReference type="ARBA" id="ARBA00022840"/>
    </source>
</evidence>
<evidence type="ECO:0000256" key="2">
    <source>
        <dbReference type="ARBA" id="ARBA00013061"/>
    </source>
</evidence>
<dbReference type="GO" id="GO:0004618">
    <property type="term" value="F:phosphoglycerate kinase activity"/>
    <property type="evidence" value="ECO:0007669"/>
    <property type="project" value="UniProtKB-EC"/>
</dbReference>
<dbReference type="GO" id="GO:0005524">
    <property type="term" value="F:ATP binding"/>
    <property type="evidence" value="ECO:0007669"/>
    <property type="project" value="UniProtKB-KW"/>
</dbReference>
<dbReference type="GO" id="GO:0005829">
    <property type="term" value="C:cytosol"/>
    <property type="evidence" value="ECO:0007669"/>
    <property type="project" value="TreeGrafter"/>
</dbReference>
<dbReference type="GO" id="GO:0006096">
    <property type="term" value="P:glycolytic process"/>
    <property type="evidence" value="ECO:0007669"/>
    <property type="project" value="InterPro"/>
</dbReference>
<dbReference type="Pfam" id="PF00162">
    <property type="entry name" value="PGK"/>
    <property type="match status" value="1"/>
</dbReference>
<keyword evidence="5" id="KW-0418">Kinase</keyword>
<reference evidence="8" key="1">
    <citation type="journal article" date="2015" name="Nature">
        <title>Complex archaea that bridge the gap between prokaryotes and eukaryotes.</title>
        <authorList>
            <person name="Spang A."/>
            <person name="Saw J.H."/>
            <person name="Jorgensen S.L."/>
            <person name="Zaremba-Niedzwiedzka K."/>
            <person name="Martijn J."/>
            <person name="Lind A.E."/>
            <person name="van Eijk R."/>
            <person name="Schleper C."/>
            <person name="Guy L."/>
            <person name="Ettema T.J."/>
        </authorList>
    </citation>
    <scope>NUCLEOTIDE SEQUENCE</scope>
</reference>
<evidence type="ECO:0000256" key="5">
    <source>
        <dbReference type="ARBA" id="ARBA00022777"/>
    </source>
</evidence>
<dbReference type="AlphaFoldDB" id="A0A0F8ZWU8"/>
<keyword evidence="3" id="KW-0808">Transferase</keyword>
<dbReference type="PANTHER" id="PTHR11406:SF23">
    <property type="entry name" value="PHOSPHOGLYCERATE KINASE 1, CHLOROPLASTIC-RELATED"/>
    <property type="match status" value="1"/>
</dbReference>
<keyword evidence="7" id="KW-0472">Membrane</keyword>
<gene>
    <name evidence="8" type="ORF">LCGC14_2984520</name>
</gene>
<sequence length="271" mass="28951">DAKTQIVSVDAIPDGWMGLDIGPDSLKEFQKELKECKSVIWNGPMGAFEIGSTRMNGSVVVGLDTALPLRRSRLVADAVTVAGPGGMRVGLDEARLATRPGAGGDTGTVHDLGIEILGLVPDPALRQAIDPAGRLPDKLSRIALDATLTLDAPLDRHSLEGAVPRILRIDLADAAARWGALDLRLSGAVDIDPEGRPTGTVDVTARNWRQMLDLAVAAGVFLFYPFVVFFLHLIGVGFEMKVRSSLLFLHIWIVSNAENIGYCSTRGPLPS</sequence>
<feature type="non-terminal residue" evidence="8">
    <location>
        <position position="1"/>
    </location>
</feature>
<dbReference type="SUPFAM" id="SSF53748">
    <property type="entry name" value="Phosphoglycerate kinase"/>
    <property type="match status" value="1"/>
</dbReference>
<dbReference type="EMBL" id="LAZR01061036">
    <property type="protein sequence ID" value="KKK64406.1"/>
    <property type="molecule type" value="Genomic_DNA"/>
</dbReference>
<proteinExistence type="predicted"/>
<dbReference type="InterPro" id="IPR015824">
    <property type="entry name" value="Phosphoglycerate_kinase_N"/>
</dbReference>
<dbReference type="Pfam" id="PF09898">
    <property type="entry name" value="DUF2125"/>
    <property type="match status" value="1"/>
</dbReference>
<dbReference type="EC" id="2.7.2.3" evidence="2"/>
<comment type="catalytic activity">
    <reaction evidence="1">
        <text>(2R)-3-phosphoglycerate + ATP = (2R)-3-phospho-glyceroyl phosphate + ADP</text>
        <dbReference type="Rhea" id="RHEA:14801"/>
        <dbReference type="ChEBI" id="CHEBI:30616"/>
        <dbReference type="ChEBI" id="CHEBI:57604"/>
        <dbReference type="ChEBI" id="CHEBI:58272"/>
        <dbReference type="ChEBI" id="CHEBI:456216"/>
        <dbReference type="EC" id="2.7.2.3"/>
    </reaction>
</comment>
<evidence type="ECO:0000256" key="1">
    <source>
        <dbReference type="ARBA" id="ARBA00000642"/>
    </source>
</evidence>
<keyword evidence="7" id="KW-0812">Transmembrane</keyword>
<keyword evidence="6" id="KW-0067">ATP-binding</keyword>
<protein>
    <recommendedName>
        <fullName evidence="2">phosphoglycerate kinase</fullName>
        <ecNumber evidence="2">2.7.2.3</ecNumber>
    </recommendedName>
</protein>
<keyword evidence="7" id="KW-1133">Transmembrane helix</keyword>
<dbReference type="InterPro" id="IPR001576">
    <property type="entry name" value="Phosphoglycerate_kinase"/>
</dbReference>
<name>A0A0F8ZWU8_9ZZZZ</name>
<keyword evidence="4" id="KW-0547">Nucleotide-binding</keyword>